<keyword evidence="1 3" id="KW-0238">DNA-binding</keyword>
<reference evidence="6" key="1">
    <citation type="submission" date="2019-12" db="EMBL/GenBank/DDBJ databases">
        <authorList>
            <person name="Cremers G."/>
        </authorList>
    </citation>
    <scope>NUCLEOTIDE SEQUENCE</scope>
    <source>
        <strain evidence="6">Vvax</strain>
    </source>
</reference>
<protein>
    <submittedName>
        <fullName evidence="6">Transcriptional regulatory protein BaeR</fullName>
    </submittedName>
</protein>
<sequence>MGRILLVEDGRDSAALLGAHLHGAGHEVEQIGDAEAALERILTSPPALTLLEIVLPRGRDGEQGRQRDPVRDGIDVLGRVRLHSNHPIIMLTARVHEDDRLRALDMGADDYVCKPFSPREVVARVNTVLRRHAQRGAAGQPSAVVAFSDARGNASLEGRPLTLTRRELLLLRALSRAPGRVLTRSKLLEAAFPEALDVNERAVDGHIKNLRRKLAAAAPAHEWIRSVYGVGFSFAERQAG</sequence>
<dbReference type="PROSITE" id="PS51755">
    <property type="entry name" value="OMPR_PHOB"/>
    <property type="match status" value="1"/>
</dbReference>
<evidence type="ECO:0000256" key="1">
    <source>
        <dbReference type="ARBA" id="ARBA00023125"/>
    </source>
</evidence>
<evidence type="ECO:0000259" key="4">
    <source>
        <dbReference type="PROSITE" id="PS50110"/>
    </source>
</evidence>
<dbReference type="InterPro" id="IPR016032">
    <property type="entry name" value="Sig_transdc_resp-reg_C-effctor"/>
</dbReference>
<dbReference type="GO" id="GO:0006355">
    <property type="term" value="P:regulation of DNA-templated transcription"/>
    <property type="evidence" value="ECO:0007669"/>
    <property type="project" value="InterPro"/>
</dbReference>
<dbReference type="InterPro" id="IPR001789">
    <property type="entry name" value="Sig_transdc_resp-reg_receiver"/>
</dbReference>
<evidence type="ECO:0000256" key="3">
    <source>
        <dbReference type="PROSITE-ProRule" id="PRU01091"/>
    </source>
</evidence>
<feature type="domain" description="Response regulatory" evidence="4">
    <location>
        <begin position="3"/>
        <end position="129"/>
    </location>
</feature>
<name>A0A679J428_VARPD</name>
<evidence type="ECO:0000259" key="5">
    <source>
        <dbReference type="PROSITE" id="PS51755"/>
    </source>
</evidence>
<dbReference type="GO" id="GO:0032993">
    <property type="term" value="C:protein-DNA complex"/>
    <property type="evidence" value="ECO:0007669"/>
    <property type="project" value="TreeGrafter"/>
</dbReference>
<dbReference type="SUPFAM" id="SSF52172">
    <property type="entry name" value="CheY-like"/>
    <property type="match status" value="1"/>
</dbReference>
<dbReference type="InterPro" id="IPR039420">
    <property type="entry name" value="WalR-like"/>
</dbReference>
<dbReference type="SMART" id="SM00862">
    <property type="entry name" value="Trans_reg_C"/>
    <property type="match status" value="1"/>
</dbReference>
<dbReference type="InterPro" id="IPR011006">
    <property type="entry name" value="CheY-like_superfamily"/>
</dbReference>
<dbReference type="CDD" id="cd00383">
    <property type="entry name" value="trans_reg_C"/>
    <property type="match status" value="1"/>
</dbReference>
<dbReference type="RefSeq" id="WP_339092174.1">
    <property type="nucleotide sequence ID" value="NZ_LR743507.1"/>
</dbReference>
<dbReference type="PROSITE" id="PS50110">
    <property type="entry name" value="RESPONSE_REGULATORY"/>
    <property type="match status" value="1"/>
</dbReference>
<dbReference type="GO" id="GO:0000976">
    <property type="term" value="F:transcription cis-regulatory region binding"/>
    <property type="evidence" value="ECO:0007669"/>
    <property type="project" value="TreeGrafter"/>
</dbReference>
<feature type="domain" description="OmpR/PhoB-type" evidence="5">
    <location>
        <begin position="134"/>
        <end position="236"/>
    </location>
</feature>
<dbReference type="SUPFAM" id="SSF46894">
    <property type="entry name" value="C-terminal effector domain of the bipartite response regulators"/>
    <property type="match status" value="1"/>
</dbReference>
<accession>A0A679J428</accession>
<feature type="DNA-binding region" description="OmpR/PhoB-type" evidence="3">
    <location>
        <begin position="134"/>
        <end position="236"/>
    </location>
</feature>
<dbReference type="GO" id="GO:0005829">
    <property type="term" value="C:cytosol"/>
    <property type="evidence" value="ECO:0007669"/>
    <property type="project" value="TreeGrafter"/>
</dbReference>
<dbReference type="GO" id="GO:0000156">
    <property type="term" value="F:phosphorelay response regulator activity"/>
    <property type="evidence" value="ECO:0007669"/>
    <property type="project" value="TreeGrafter"/>
</dbReference>
<evidence type="ECO:0000313" key="6">
    <source>
        <dbReference type="EMBL" id="CAA2108149.1"/>
    </source>
</evidence>
<dbReference type="InterPro" id="IPR001867">
    <property type="entry name" value="OmpR/PhoB-type_DNA-bd"/>
</dbReference>
<proteinExistence type="predicted"/>
<evidence type="ECO:0000256" key="2">
    <source>
        <dbReference type="PROSITE-ProRule" id="PRU00169"/>
    </source>
</evidence>
<dbReference type="Pfam" id="PF00486">
    <property type="entry name" value="Trans_reg_C"/>
    <property type="match status" value="1"/>
</dbReference>
<gene>
    <name evidence="6" type="primary">baeR_1</name>
    <name evidence="6" type="ORF">VVAX_04662</name>
</gene>
<dbReference type="Gene3D" id="1.10.10.10">
    <property type="entry name" value="Winged helix-like DNA-binding domain superfamily/Winged helix DNA-binding domain"/>
    <property type="match status" value="1"/>
</dbReference>
<dbReference type="EMBL" id="LR743507">
    <property type="protein sequence ID" value="CAA2108149.1"/>
    <property type="molecule type" value="Genomic_DNA"/>
</dbReference>
<dbReference type="Gene3D" id="3.40.50.2300">
    <property type="match status" value="1"/>
</dbReference>
<dbReference type="AlphaFoldDB" id="A0A679J428"/>
<organism evidence="6">
    <name type="scientific">Variovorax paradoxus</name>
    <dbReference type="NCBI Taxonomy" id="34073"/>
    <lineage>
        <taxon>Bacteria</taxon>
        <taxon>Pseudomonadati</taxon>
        <taxon>Pseudomonadota</taxon>
        <taxon>Betaproteobacteria</taxon>
        <taxon>Burkholderiales</taxon>
        <taxon>Comamonadaceae</taxon>
        <taxon>Variovorax</taxon>
    </lineage>
</organism>
<comment type="caution">
    <text evidence="2">Lacks conserved residue(s) required for the propagation of feature annotation.</text>
</comment>
<dbReference type="Gene3D" id="6.10.250.690">
    <property type="match status" value="1"/>
</dbReference>
<dbReference type="PANTHER" id="PTHR48111:SF59">
    <property type="entry name" value="TRANSCRIPTIONAL REGULATORY PROTEIN BAER"/>
    <property type="match status" value="1"/>
</dbReference>
<dbReference type="PANTHER" id="PTHR48111">
    <property type="entry name" value="REGULATOR OF RPOS"/>
    <property type="match status" value="1"/>
</dbReference>
<dbReference type="SMART" id="SM00448">
    <property type="entry name" value="REC"/>
    <property type="match status" value="1"/>
</dbReference>
<dbReference type="InterPro" id="IPR036388">
    <property type="entry name" value="WH-like_DNA-bd_sf"/>
</dbReference>
<dbReference type="Pfam" id="PF00072">
    <property type="entry name" value="Response_reg"/>
    <property type="match status" value="1"/>
</dbReference>